<evidence type="ECO:0000313" key="3">
    <source>
        <dbReference type="Proteomes" id="UP000184330"/>
    </source>
</evidence>
<evidence type="ECO:0000313" key="2">
    <source>
        <dbReference type="EMBL" id="CZR58467.1"/>
    </source>
</evidence>
<dbReference type="Gene3D" id="3.40.250.10">
    <property type="entry name" value="Rhodanese-like domain"/>
    <property type="match status" value="1"/>
</dbReference>
<reference evidence="2 3" key="1">
    <citation type="submission" date="2016-03" db="EMBL/GenBank/DDBJ databases">
        <authorList>
            <person name="Ploux O."/>
        </authorList>
    </citation>
    <scope>NUCLEOTIDE SEQUENCE [LARGE SCALE GENOMIC DNA]</scope>
    <source>
        <strain evidence="2 3">UAMH 11012</strain>
    </source>
</reference>
<dbReference type="Proteomes" id="UP000184330">
    <property type="component" value="Unassembled WGS sequence"/>
</dbReference>
<evidence type="ECO:0000259" key="1">
    <source>
        <dbReference type="PROSITE" id="PS50206"/>
    </source>
</evidence>
<dbReference type="SMART" id="SM00450">
    <property type="entry name" value="RHOD"/>
    <property type="match status" value="1"/>
</dbReference>
<dbReference type="InterPro" id="IPR036873">
    <property type="entry name" value="Rhodanese-like_dom_sf"/>
</dbReference>
<dbReference type="Pfam" id="PF00581">
    <property type="entry name" value="Rhodanese"/>
    <property type="match status" value="1"/>
</dbReference>
<dbReference type="PANTHER" id="PTHR10828">
    <property type="entry name" value="M-PHASE INDUCER PHOSPHATASE DUAL SPECIFICITY PHOSPHATASE CDC25"/>
    <property type="match status" value="1"/>
</dbReference>
<proteinExistence type="predicted"/>
<keyword evidence="3" id="KW-1185">Reference proteome</keyword>
<dbReference type="SUPFAM" id="SSF52821">
    <property type="entry name" value="Rhodanese/Cell cycle control phosphatase"/>
    <property type="match status" value="1"/>
</dbReference>
<protein>
    <submittedName>
        <fullName evidence="2">Probable arsenate reductase (Arc2)</fullName>
    </submittedName>
</protein>
<dbReference type="InterPro" id="IPR001763">
    <property type="entry name" value="Rhodanese-like_dom"/>
</dbReference>
<dbReference type="PANTHER" id="PTHR10828:SF50">
    <property type="entry name" value="REDUCTASE (ARC2), PUTATIVE (AFU_ORTHOLOGUE AFUA_6G13400)-RELATED"/>
    <property type="match status" value="1"/>
</dbReference>
<dbReference type="STRING" id="576137.A0A1L7X0D6"/>
<dbReference type="GO" id="GO:0004725">
    <property type="term" value="F:protein tyrosine phosphatase activity"/>
    <property type="evidence" value="ECO:0007669"/>
    <property type="project" value="TreeGrafter"/>
</dbReference>
<gene>
    <name evidence="2" type="ORF">PAC_08359</name>
</gene>
<organism evidence="2 3">
    <name type="scientific">Phialocephala subalpina</name>
    <dbReference type="NCBI Taxonomy" id="576137"/>
    <lineage>
        <taxon>Eukaryota</taxon>
        <taxon>Fungi</taxon>
        <taxon>Dikarya</taxon>
        <taxon>Ascomycota</taxon>
        <taxon>Pezizomycotina</taxon>
        <taxon>Leotiomycetes</taxon>
        <taxon>Helotiales</taxon>
        <taxon>Mollisiaceae</taxon>
        <taxon>Phialocephala</taxon>
        <taxon>Phialocephala fortinii species complex</taxon>
    </lineage>
</organism>
<dbReference type="AlphaFoldDB" id="A0A1L7X0D6"/>
<sequence length="159" mass="17523">MAAQASNPTKPKPEASQPWHIAYPAPQTTASSITCEHLLSWMKAGKRPAMHFVLVDLRRTDFEGGTIRGSINLPAQSLHLTIPSLYALFSEAEVTEVIWYCGSSKGRGARAAGWFADYLKERNDVSMESLVLEGGVRCWATAGEEYVELMDGYDAAVWK</sequence>
<name>A0A1L7X0D6_9HELO</name>
<dbReference type="PROSITE" id="PS50206">
    <property type="entry name" value="RHODANESE_3"/>
    <property type="match status" value="1"/>
</dbReference>
<feature type="domain" description="Rhodanese" evidence="1">
    <location>
        <begin position="48"/>
        <end position="148"/>
    </location>
</feature>
<accession>A0A1L7X0D6</accession>
<dbReference type="EMBL" id="FJOG01000012">
    <property type="protein sequence ID" value="CZR58467.1"/>
    <property type="molecule type" value="Genomic_DNA"/>
</dbReference>
<dbReference type="GO" id="GO:0005634">
    <property type="term" value="C:nucleus"/>
    <property type="evidence" value="ECO:0007669"/>
    <property type="project" value="TreeGrafter"/>
</dbReference>
<dbReference type="GO" id="GO:0005737">
    <property type="term" value="C:cytoplasm"/>
    <property type="evidence" value="ECO:0007669"/>
    <property type="project" value="TreeGrafter"/>
</dbReference>
<dbReference type="OrthoDB" id="8300214at2759"/>